<gene>
    <name evidence="2" type="ORF">AU511_01690</name>
    <name evidence="3" type="ORF">AU512_05320</name>
</gene>
<organism evidence="2 4">
    <name type="scientific">Lonsdalea iberica</name>
    <dbReference type="NCBI Taxonomy" id="1082703"/>
    <lineage>
        <taxon>Bacteria</taxon>
        <taxon>Pseudomonadati</taxon>
        <taxon>Pseudomonadota</taxon>
        <taxon>Gammaproteobacteria</taxon>
        <taxon>Enterobacterales</taxon>
        <taxon>Pectobacteriaceae</taxon>
        <taxon>Lonsdalea</taxon>
    </lineage>
</organism>
<keyword evidence="5" id="KW-1185">Reference proteome</keyword>
<proteinExistence type="predicted"/>
<protein>
    <submittedName>
        <fullName evidence="2">Uncharacterized protein</fullName>
    </submittedName>
</protein>
<dbReference type="RefSeq" id="WP_094100477.1">
    <property type="nucleotide sequence ID" value="NZ_LUTP01000003.1"/>
</dbReference>
<dbReference type="EMBL" id="LUTP01000003">
    <property type="protein sequence ID" value="OSN08251.1"/>
    <property type="molecule type" value="Genomic_DNA"/>
</dbReference>
<evidence type="ECO:0000256" key="1">
    <source>
        <dbReference type="SAM" id="SignalP"/>
    </source>
</evidence>
<dbReference type="Proteomes" id="UP000194020">
    <property type="component" value="Unassembled WGS sequence"/>
</dbReference>
<feature type="chain" id="PRO_5013004867" evidence="1">
    <location>
        <begin position="20"/>
        <end position="96"/>
    </location>
</feature>
<dbReference type="AlphaFoldDB" id="A0A1X3S1B7"/>
<dbReference type="Proteomes" id="UP000194040">
    <property type="component" value="Unassembled WGS sequence"/>
</dbReference>
<evidence type="ECO:0000313" key="5">
    <source>
        <dbReference type="Proteomes" id="UP000194040"/>
    </source>
</evidence>
<reference evidence="4 5" key="1">
    <citation type="submission" date="2016-02" db="EMBL/GenBank/DDBJ databases">
        <title>Species-wide whole genome sequencing reveals diversity, host range in Lonsdalea quercina.</title>
        <authorList>
            <person name="Li Y."/>
        </authorList>
    </citation>
    <scope>NUCLEOTIDE SEQUENCE [LARGE SCALE GENOMIC DNA]</scope>
    <source>
        <strain evidence="2 4">LMG 26264</strain>
        <strain evidence="3 5">LMG 26265</strain>
    </source>
</reference>
<accession>A0A1X3S1B7</accession>
<feature type="signal peptide" evidence="1">
    <location>
        <begin position="1"/>
        <end position="19"/>
    </location>
</feature>
<dbReference type="OrthoDB" id="6432538at2"/>
<comment type="caution">
    <text evidence="2">The sequence shown here is derived from an EMBL/GenBank/DDBJ whole genome shotgun (WGS) entry which is preliminary data.</text>
</comment>
<evidence type="ECO:0000313" key="2">
    <source>
        <dbReference type="EMBL" id="OSN08251.1"/>
    </source>
</evidence>
<sequence>MKKILAIAVLLFSAGSATAATTTTAPCRSLEWNLWVESELNILGQSQINVQIGSTTWQQAVESKLAARSWPNKTSVLWCNAVEQRIAAKSSSTTTK</sequence>
<dbReference type="EMBL" id="LUTQ01000010">
    <property type="protein sequence ID" value="OSN11065.1"/>
    <property type="molecule type" value="Genomic_DNA"/>
</dbReference>
<evidence type="ECO:0000313" key="4">
    <source>
        <dbReference type="Proteomes" id="UP000194020"/>
    </source>
</evidence>
<evidence type="ECO:0000313" key="3">
    <source>
        <dbReference type="EMBL" id="OSN11065.1"/>
    </source>
</evidence>
<name>A0A1X3S1B7_9GAMM</name>
<keyword evidence="1" id="KW-0732">Signal</keyword>